<evidence type="ECO:0008006" key="4">
    <source>
        <dbReference type="Google" id="ProtNLM"/>
    </source>
</evidence>
<reference evidence="2" key="1">
    <citation type="journal article" date="2014" name="Int. J. Syst. Evol. Microbiol.">
        <title>Complete genome sequence of Corynebacterium casei LMG S-19264T (=DSM 44701T), isolated from a smear-ripened cheese.</title>
        <authorList>
            <consortium name="US DOE Joint Genome Institute (JGI-PGF)"/>
            <person name="Walter F."/>
            <person name="Albersmeier A."/>
            <person name="Kalinowski J."/>
            <person name="Ruckert C."/>
        </authorList>
    </citation>
    <scope>NUCLEOTIDE SEQUENCE</scope>
    <source>
        <strain evidence="2">CGMCC 1.15425</strain>
    </source>
</reference>
<dbReference type="PANTHER" id="PTHR41795">
    <property type="entry name" value="EXOPOLYSACCHARIDE SYNTHESIS PROTEIN"/>
    <property type="match status" value="1"/>
</dbReference>
<dbReference type="OrthoDB" id="8635607at2"/>
<dbReference type="RefSeq" id="WP_068812815.1">
    <property type="nucleotide sequence ID" value="NZ_BMIY01000005.1"/>
</dbReference>
<feature type="transmembrane region" description="Helical" evidence="1">
    <location>
        <begin position="126"/>
        <end position="148"/>
    </location>
</feature>
<proteinExistence type="predicted"/>
<evidence type="ECO:0000313" key="2">
    <source>
        <dbReference type="EMBL" id="GGG56140.1"/>
    </source>
</evidence>
<dbReference type="InterPro" id="IPR010331">
    <property type="entry name" value="ExoD"/>
</dbReference>
<dbReference type="Proteomes" id="UP000627715">
    <property type="component" value="Unassembled WGS sequence"/>
</dbReference>
<gene>
    <name evidence="2" type="ORF">GCM10011403_11620</name>
</gene>
<keyword evidence="1" id="KW-1133">Transmembrane helix</keyword>
<feature type="transmembrane region" description="Helical" evidence="1">
    <location>
        <begin position="179"/>
        <end position="197"/>
    </location>
</feature>
<feature type="transmembrane region" description="Helical" evidence="1">
    <location>
        <begin position="44"/>
        <end position="61"/>
    </location>
</feature>
<protein>
    <recommendedName>
        <fullName evidence="4">Exopolysaccharide synthesis, ExoD</fullName>
    </recommendedName>
</protein>
<keyword evidence="1" id="KW-0472">Membrane</keyword>
<dbReference type="PANTHER" id="PTHR41795:SF1">
    <property type="entry name" value="EXOPOLYSACCHARIDE SYNTHESIS PROTEIN"/>
    <property type="match status" value="1"/>
</dbReference>
<name>A0A917GT25_9GAMM</name>
<dbReference type="PIRSF" id="PIRSF033239">
    <property type="entry name" value="ExoD"/>
    <property type="match status" value="1"/>
</dbReference>
<evidence type="ECO:0000256" key="1">
    <source>
        <dbReference type="SAM" id="Phobius"/>
    </source>
</evidence>
<organism evidence="2 3">
    <name type="scientific">Pseudohongiella nitratireducens</name>
    <dbReference type="NCBI Taxonomy" id="1768907"/>
    <lineage>
        <taxon>Bacteria</taxon>
        <taxon>Pseudomonadati</taxon>
        <taxon>Pseudomonadota</taxon>
        <taxon>Gammaproteobacteria</taxon>
        <taxon>Pseudomonadales</taxon>
        <taxon>Pseudohongiellaceae</taxon>
        <taxon>Pseudohongiella</taxon>
    </lineage>
</organism>
<keyword evidence="1" id="KW-0812">Transmembrane</keyword>
<dbReference type="AlphaFoldDB" id="A0A917GT25"/>
<evidence type="ECO:0000313" key="3">
    <source>
        <dbReference type="Proteomes" id="UP000627715"/>
    </source>
</evidence>
<reference evidence="2" key="2">
    <citation type="submission" date="2020-09" db="EMBL/GenBank/DDBJ databases">
        <authorList>
            <person name="Sun Q."/>
            <person name="Zhou Y."/>
        </authorList>
    </citation>
    <scope>NUCLEOTIDE SEQUENCE</scope>
    <source>
        <strain evidence="2">CGMCC 1.15425</strain>
    </source>
</reference>
<comment type="caution">
    <text evidence="2">The sequence shown here is derived from an EMBL/GenBank/DDBJ whole genome shotgun (WGS) entry which is preliminary data.</text>
</comment>
<feature type="transmembrane region" description="Helical" evidence="1">
    <location>
        <begin position="67"/>
        <end position="90"/>
    </location>
</feature>
<dbReference type="Pfam" id="PF06055">
    <property type="entry name" value="ExoD"/>
    <property type="match status" value="1"/>
</dbReference>
<feature type="transmembrane region" description="Helical" evidence="1">
    <location>
        <begin position="154"/>
        <end position="174"/>
    </location>
</feature>
<keyword evidence="3" id="KW-1185">Reference proteome</keyword>
<accession>A0A917GT25</accession>
<dbReference type="EMBL" id="BMIY01000005">
    <property type="protein sequence ID" value="GGG56140.1"/>
    <property type="molecule type" value="Genomic_DNA"/>
</dbReference>
<sequence length="199" mass="21376">MEDSKKGSDAPDSLDGLLDNFSDAAEKNEVSLDDLMDMVGRRSFGSLLLLAGLLTLAPVIGDVPGVPTVIGVFVFLIAGQLLFGMEHFWLPRWLLNRTVKGSHLEKAVQWMRSPARFVDKMLKARYSAFVNGTAKHVIAAVCIAVAMSMPVMEFVPFSANAAGVVLTAFGLALIARDGLVALVAFVITGLSYFLIALSM</sequence>